<dbReference type="InterPro" id="IPR001650">
    <property type="entry name" value="Helicase_C-like"/>
</dbReference>
<dbReference type="CDD" id="cd18785">
    <property type="entry name" value="SF2_C"/>
    <property type="match status" value="1"/>
</dbReference>
<dbReference type="InterPro" id="IPR027417">
    <property type="entry name" value="P-loop_NTPase"/>
</dbReference>
<protein>
    <submittedName>
        <fullName evidence="3">Superfamily II DNA and RNA helicase</fullName>
    </submittedName>
</protein>
<dbReference type="SMART" id="SM00490">
    <property type="entry name" value="HELICc"/>
    <property type="match status" value="1"/>
</dbReference>
<keyword evidence="3" id="KW-0347">Helicase</keyword>
<accession>A0A0C9PP52</accession>
<dbReference type="GO" id="GO:0016491">
    <property type="term" value="F:oxidoreductase activity"/>
    <property type="evidence" value="ECO:0007669"/>
    <property type="project" value="InterPro"/>
</dbReference>
<dbReference type="GO" id="GO:0004386">
    <property type="term" value="F:helicase activity"/>
    <property type="evidence" value="ECO:0007669"/>
    <property type="project" value="UniProtKB-KW"/>
</dbReference>
<keyword evidence="3" id="KW-0378">Hydrolase</keyword>
<proteinExistence type="predicted"/>
<evidence type="ECO:0000313" key="4">
    <source>
        <dbReference type="Proteomes" id="UP000032552"/>
    </source>
</evidence>
<feature type="region of interest" description="Disordered" evidence="1">
    <location>
        <begin position="57"/>
        <end position="86"/>
    </location>
</feature>
<keyword evidence="3" id="KW-0067">ATP-binding</keyword>
<feature type="domain" description="Helicase C-terminal" evidence="2">
    <location>
        <begin position="854"/>
        <end position="1026"/>
    </location>
</feature>
<dbReference type="Proteomes" id="UP000032552">
    <property type="component" value="Unassembled WGS sequence"/>
</dbReference>
<evidence type="ECO:0000313" key="3">
    <source>
        <dbReference type="EMBL" id="GAN36696.1"/>
    </source>
</evidence>
<gene>
    <name evidence="3" type="ORF">LC0644_1285</name>
</gene>
<dbReference type="EMBL" id="BAYM01000086">
    <property type="protein sequence ID" value="GAN36696.1"/>
    <property type="molecule type" value="Genomic_DNA"/>
</dbReference>
<dbReference type="SUPFAM" id="SSF52540">
    <property type="entry name" value="P-loop containing nucleoside triphosphate hydrolases"/>
    <property type="match status" value="2"/>
</dbReference>
<dbReference type="AlphaFoldDB" id="A0A0C9PP52"/>
<sequence>MRIVASRVENRVVRDEYLQTIVSEVMGPGSEGSTRDPEFEIIREAPKSRYVTGILFPSQDTGSKQSSVEDDVEAQAQEGFDPESDPVVVDNSFKPSTMALSFYCNQIQSIQVLVTGATYKHVFNPALYIPEDLIPDFKERVLNQAGLSDVISLNESEETYCYAAGFKDNPAIFQERIIVFLNKNKADFESDPVFFLVHRLKDLNSVSSKTNKPQQSYQRVPFKATVNVDLSSNSDEQSIVTEDPETVLSLYTRIVRLKDSGILAPTVVLQNKSANPVFQCQIQIKSHNGLKFFASEDVSLPQVDRLQAEDAKLLFSYRKRKTYAFGHGVSATWEPVEGDPVVVKTSYVPTFDITPMSFVIEDVDHNILRPDSYLKETSVSRQLALLTSFVDKYDDWITQKTEEIPKDTSGIPLFKKFATENIKKCRYCSGRMRKAIKRLGDDKTLLTAFDMANEAILLQRQTESEIKVDCFTKRDYSSVQHGSVEFAWRPFQLAFILTTLCSVIDSEDVDRNKVDLIWVTTGGGKTEAYLFSIAVSILYQRLLDPETEGVGVIMRYTLRLLTAQQFERASALICALEYMRKNDSRLGKHNISIGLWVGSSTTPNRKSDAREALKKMSQNGGDNVFQLLRCPWCHKSNSLIPNKQDANIVNKWGYMDATRPHSKFDMKCMNPSCEFSQGIPVYVVDEAIYSARPTLLFGTVDKFAQVPLKEETDNLFRAYNSQNGKTYHPQLVLQDEMHLISGPLGSIVGLYEAGFDYILKQNGNRPKYLASTATIRNSDEQIRNLYHRRVIQFPPDGLEADNNFFVKPVLPGSSDYREGRRYIGVMGTGKSQVTTEVRLFGALLASIKDLDLSKVQEELYWTTVGYFNSIRELGKASTLIADDINDELKRIARRKGKSRRFLNNNVELTSRISSNKIIKTLDDLKISHSNSDKAVDTVIATNMLSVGIDISRLNVMVVVGQPKLTSEYIQATSRVGRSTLGSVFTLYNAMRSRDRSHYETFTGYHQSMYRFVEPSSVTPFSQPAMRKAIAAVIVMMMRHTVEQLRGDRSAGEIVNHVEELSSVKNFLLERVKDNDDHNLYSLKAKKIIEDFCNDWVEQAETIANESQDTFAYYLAKTPSKNMRYLLTNFERSLQGGKETVVMNSMRDIEATSNFKVEGGVGDAKIKEGLLPPT</sequence>
<dbReference type="Gene3D" id="3.40.50.300">
    <property type="entry name" value="P-loop containing nucleotide triphosphate hydrolases"/>
    <property type="match status" value="2"/>
</dbReference>
<keyword evidence="3" id="KW-0547">Nucleotide-binding</keyword>
<dbReference type="Pfam" id="PF00271">
    <property type="entry name" value="Helicase_C"/>
    <property type="match status" value="1"/>
</dbReference>
<dbReference type="PROSITE" id="PS00498">
    <property type="entry name" value="TYROSINASE_2"/>
    <property type="match status" value="1"/>
</dbReference>
<reference evidence="4" key="1">
    <citation type="submission" date="2014-05" db="EMBL/GenBank/DDBJ databases">
        <title>Whole genome sequencing of Lactobacillus casei NRIC0644.</title>
        <authorList>
            <person name="Atarashi H."/>
            <person name="Yoshida Y."/>
            <person name="Fujimura S."/>
            <person name="Tanaka N."/>
            <person name="Shiwa Y."/>
            <person name="Yoshikawa H."/>
            <person name="Okada S."/>
            <person name="Nakagawa J."/>
        </authorList>
    </citation>
    <scope>NUCLEOTIDE SEQUENCE [LARGE SCALE GENOMIC DNA]</scope>
    <source>
        <strain evidence="4">NRIC0644</strain>
    </source>
</reference>
<dbReference type="InterPro" id="IPR002227">
    <property type="entry name" value="Tyrosinase_Cu-bd"/>
</dbReference>
<dbReference type="PROSITE" id="PS51194">
    <property type="entry name" value="HELICASE_CTER"/>
    <property type="match status" value="1"/>
</dbReference>
<evidence type="ECO:0000259" key="2">
    <source>
        <dbReference type="PROSITE" id="PS51194"/>
    </source>
</evidence>
<evidence type="ECO:0000256" key="1">
    <source>
        <dbReference type="SAM" id="MobiDB-lite"/>
    </source>
</evidence>
<name>A0A0C9PP52_LACPA</name>
<comment type="caution">
    <text evidence="3">The sequence shown here is derived from an EMBL/GenBank/DDBJ whole genome shotgun (WGS) entry which is preliminary data.</text>
</comment>
<organism evidence="3 4">
    <name type="scientific">Lacticaseibacillus paracasei NRIC 0644</name>
    <dbReference type="NCBI Taxonomy" id="1435038"/>
    <lineage>
        <taxon>Bacteria</taxon>
        <taxon>Bacillati</taxon>
        <taxon>Bacillota</taxon>
        <taxon>Bacilli</taxon>
        <taxon>Lactobacillales</taxon>
        <taxon>Lactobacillaceae</taxon>
        <taxon>Lacticaseibacillus</taxon>
    </lineage>
</organism>
<dbReference type="RefSeq" id="WP_045624923.1">
    <property type="nucleotide sequence ID" value="NZ_BAYM01000086.1"/>
</dbReference>